<dbReference type="Proteomes" id="UP001190640">
    <property type="component" value="Chromosome 4"/>
</dbReference>
<dbReference type="SMART" id="SM00034">
    <property type="entry name" value="CLECT"/>
    <property type="match status" value="1"/>
</dbReference>
<keyword evidence="2" id="KW-1015">Disulfide bond</keyword>
<evidence type="ECO:0000256" key="4">
    <source>
        <dbReference type="SAM" id="Phobius"/>
    </source>
</evidence>
<keyword evidence="6" id="KW-1185">Reference proteome</keyword>
<evidence type="ECO:0000256" key="1">
    <source>
        <dbReference type="ARBA" id="ARBA00022734"/>
    </source>
</evidence>
<reference evidence="7" key="1">
    <citation type="submission" date="2025-08" db="UniProtKB">
        <authorList>
            <consortium name="RefSeq"/>
        </authorList>
    </citation>
    <scope>IDENTIFICATION</scope>
    <source>
        <tissue evidence="7">Blood</tissue>
    </source>
</reference>
<dbReference type="PROSITE" id="PS00615">
    <property type="entry name" value="C_TYPE_LECTIN_1"/>
    <property type="match status" value="1"/>
</dbReference>
<sequence length="294" mass="34024">MAPGGIYTKCEEPDTDVVKDNMFDKTSRRTGGFLLQQSRCCSQGTSISVLYIANAVLFLLWIITIIIISGKYSRMTKELERLHSEQTLLSGNDTYMVKQLEVLHSNQSTYATELNNSLQRLEDNQNKLKQDVTKLQKDLTTEKKKIWDETFKLQNALQKLNASACKMCPEGWLLNKGKCYYFHEQEIHWSLAKNFCENQGSHLVVINDADEQMFLQSKKKRYSYWIGLHDMKNENTFVWVDDSPLSYTHWFAGEPNNYGHGEDCVTMTERGWWNDYACGSEVTGTICEKPWNCQ</sequence>
<evidence type="ECO:0000256" key="2">
    <source>
        <dbReference type="ARBA" id="ARBA00023157"/>
    </source>
</evidence>
<proteinExistence type="predicted"/>
<evidence type="ECO:0000259" key="5">
    <source>
        <dbReference type="PROSITE" id="PS50041"/>
    </source>
</evidence>
<dbReference type="GeneID" id="129328842"/>
<dbReference type="PROSITE" id="PS50041">
    <property type="entry name" value="C_TYPE_LECTIN_2"/>
    <property type="match status" value="1"/>
</dbReference>
<keyword evidence="1" id="KW-0430">Lectin</keyword>
<dbReference type="InterPro" id="IPR033989">
    <property type="entry name" value="CD209-like_CTLD"/>
</dbReference>
<keyword evidence="3" id="KW-0175">Coiled coil</keyword>
<dbReference type="InterPro" id="IPR018378">
    <property type="entry name" value="C-type_lectin_CS"/>
</dbReference>
<evidence type="ECO:0000313" key="7">
    <source>
        <dbReference type="RefSeq" id="XP_054834122.1"/>
    </source>
</evidence>
<keyword evidence="4" id="KW-0472">Membrane</keyword>
<dbReference type="InterPro" id="IPR016186">
    <property type="entry name" value="C-type_lectin-like/link_sf"/>
</dbReference>
<dbReference type="AlphaFoldDB" id="A0AA97KYV2"/>
<dbReference type="SUPFAM" id="SSF56436">
    <property type="entry name" value="C-type lectin-like"/>
    <property type="match status" value="1"/>
</dbReference>
<dbReference type="InterPro" id="IPR050111">
    <property type="entry name" value="C-type_lectin/snaclec_domain"/>
</dbReference>
<organism evidence="6 7">
    <name type="scientific">Eublepharis macularius</name>
    <name type="common">Leopard gecko</name>
    <name type="synonym">Cyrtodactylus macularius</name>
    <dbReference type="NCBI Taxonomy" id="481883"/>
    <lineage>
        <taxon>Eukaryota</taxon>
        <taxon>Metazoa</taxon>
        <taxon>Chordata</taxon>
        <taxon>Craniata</taxon>
        <taxon>Vertebrata</taxon>
        <taxon>Euteleostomi</taxon>
        <taxon>Lepidosauria</taxon>
        <taxon>Squamata</taxon>
        <taxon>Bifurcata</taxon>
        <taxon>Gekkota</taxon>
        <taxon>Eublepharidae</taxon>
        <taxon>Eublepharinae</taxon>
        <taxon>Eublepharis</taxon>
    </lineage>
</organism>
<feature type="transmembrane region" description="Helical" evidence="4">
    <location>
        <begin position="49"/>
        <end position="68"/>
    </location>
</feature>
<keyword evidence="4" id="KW-0812">Transmembrane</keyword>
<feature type="coiled-coil region" evidence="3">
    <location>
        <begin position="111"/>
        <end position="145"/>
    </location>
</feature>
<keyword evidence="4" id="KW-1133">Transmembrane helix</keyword>
<dbReference type="GO" id="GO:0030246">
    <property type="term" value="F:carbohydrate binding"/>
    <property type="evidence" value="ECO:0007669"/>
    <property type="project" value="UniProtKB-KW"/>
</dbReference>
<dbReference type="KEGG" id="emc:129328842"/>
<evidence type="ECO:0000256" key="3">
    <source>
        <dbReference type="SAM" id="Coils"/>
    </source>
</evidence>
<dbReference type="InterPro" id="IPR001304">
    <property type="entry name" value="C-type_lectin-like"/>
</dbReference>
<feature type="domain" description="C-type lectin" evidence="5">
    <location>
        <begin position="175"/>
        <end position="278"/>
    </location>
</feature>
<gene>
    <name evidence="7" type="primary">LOC129328842</name>
</gene>
<accession>A0AA97KYV2</accession>
<dbReference type="RefSeq" id="XP_054834122.1">
    <property type="nucleotide sequence ID" value="XM_054978147.1"/>
</dbReference>
<dbReference type="PANTHER" id="PTHR22803">
    <property type="entry name" value="MANNOSE, PHOSPHOLIPASE, LECTIN RECEPTOR RELATED"/>
    <property type="match status" value="1"/>
</dbReference>
<dbReference type="Gene3D" id="3.10.100.10">
    <property type="entry name" value="Mannose-Binding Protein A, subunit A"/>
    <property type="match status" value="1"/>
</dbReference>
<dbReference type="InterPro" id="IPR016187">
    <property type="entry name" value="CTDL_fold"/>
</dbReference>
<protein>
    <submittedName>
        <fullName evidence="7">C-type lectin domain family 4 member G-like</fullName>
    </submittedName>
</protein>
<dbReference type="Pfam" id="PF00059">
    <property type="entry name" value="Lectin_C"/>
    <property type="match status" value="1"/>
</dbReference>
<name>A0AA97KYV2_EUBMA</name>
<evidence type="ECO:0000313" key="6">
    <source>
        <dbReference type="Proteomes" id="UP001190640"/>
    </source>
</evidence>
<dbReference type="CDD" id="cd03590">
    <property type="entry name" value="CLECT_DC-SIGN_like"/>
    <property type="match status" value="1"/>
</dbReference>